<dbReference type="InterPro" id="IPR036396">
    <property type="entry name" value="Cyt_P450_sf"/>
</dbReference>
<evidence type="ECO:0008006" key="4">
    <source>
        <dbReference type="Google" id="ProtNLM"/>
    </source>
</evidence>
<comment type="caution">
    <text evidence="2">The sequence shown here is derived from an EMBL/GenBank/DDBJ whole genome shotgun (WGS) entry which is preliminary data.</text>
</comment>
<comment type="similarity">
    <text evidence="1">Belongs to the cytochrome P450 family.</text>
</comment>
<accession>A0A919REU8</accession>
<dbReference type="Proteomes" id="UP000606172">
    <property type="component" value="Unassembled WGS sequence"/>
</dbReference>
<dbReference type="PANTHER" id="PTHR46696:SF1">
    <property type="entry name" value="CYTOCHROME P450 YJIB-RELATED"/>
    <property type="match status" value="1"/>
</dbReference>
<evidence type="ECO:0000313" key="3">
    <source>
        <dbReference type="Proteomes" id="UP000606172"/>
    </source>
</evidence>
<dbReference type="AlphaFoldDB" id="A0A919REU8"/>
<dbReference type="EMBL" id="BOOW01000006">
    <property type="protein sequence ID" value="GII90489.1"/>
    <property type="molecule type" value="Genomic_DNA"/>
</dbReference>
<protein>
    <recommendedName>
        <fullName evidence="4">Cytochrome P450</fullName>
    </recommendedName>
</protein>
<dbReference type="GO" id="GO:0005506">
    <property type="term" value="F:iron ion binding"/>
    <property type="evidence" value="ECO:0007669"/>
    <property type="project" value="InterPro"/>
</dbReference>
<dbReference type="GO" id="GO:0004497">
    <property type="term" value="F:monooxygenase activity"/>
    <property type="evidence" value="ECO:0007669"/>
    <property type="project" value="InterPro"/>
</dbReference>
<name>A0A919REU8_9ACTN</name>
<keyword evidence="3" id="KW-1185">Reference proteome</keyword>
<dbReference type="GO" id="GO:0020037">
    <property type="term" value="F:heme binding"/>
    <property type="evidence" value="ECO:0007669"/>
    <property type="project" value="InterPro"/>
</dbReference>
<dbReference type="SUPFAM" id="SSF48264">
    <property type="entry name" value="Cytochrome P450"/>
    <property type="match status" value="1"/>
</dbReference>
<reference evidence="2" key="1">
    <citation type="submission" date="2021-01" db="EMBL/GenBank/DDBJ databases">
        <title>Whole genome shotgun sequence of Sinosporangium siamense NBRC 109515.</title>
        <authorList>
            <person name="Komaki H."/>
            <person name="Tamura T."/>
        </authorList>
    </citation>
    <scope>NUCLEOTIDE SEQUENCE</scope>
    <source>
        <strain evidence="2">NBRC 109515</strain>
    </source>
</reference>
<proteinExistence type="inferred from homology"/>
<dbReference type="PANTHER" id="PTHR46696">
    <property type="entry name" value="P450, PUTATIVE (EUROFUNG)-RELATED"/>
    <property type="match status" value="1"/>
</dbReference>
<dbReference type="Gene3D" id="1.10.630.10">
    <property type="entry name" value="Cytochrome P450"/>
    <property type="match status" value="1"/>
</dbReference>
<dbReference type="PROSITE" id="PS00086">
    <property type="entry name" value="CYTOCHROME_P450"/>
    <property type="match status" value="1"/>
</dbReference>
<evidence type="ECO:0000313" key="2">
    <source>
        <dbReference type="EMBL" id="GII90489.1"/>
    </source>
</evidence>
<dbReference type="InterPro" id="IPR017972">
    <property type="entry name" value="Cyt_P450_CS"/>
</dbReference>
<dbReference type="RefSeq" id="WP_204020922.1">
    <property type="nucleotide sequence ID" value="NZ_BOOW01000006.1"/>
</dbReference>
<sequence length="84" mass="9032">MQLPSGDLARLAALPVNQVANHDPPVFPAPDRLVTGHAPHPGFGRGVHFCLGAPLARMELQEALQGARRTPSELPRPPVRLTVF</sequence>
<organism evidence="2 3">
    <name type="scientific">Sinosporangium siamense</name>
    <dbReference type="NCBI Taxonomy" id="1367973"/>
    <lineage>
        <taxon>Bacteria</taxon>
        <taxon>Bacillati</taxon>
        <taxon>Actinomycetota</taxon>
        <taxon>Actinomycetes</taxon>
        <taxon>Streptosporangiales</taxon>
        <taxon>Streptosporangiaceae</taxon>
        <taxon>Sinosporangium</taxon>
    </lineage>
</organism>
<dbReference type="GO" id="GO:0016705">
    <property type="term" value="F:oxidoreductase activity, acting on paired donors, with incorporation or reduction of molecular oxygen"/>
    <property type="evidence" value="ECO:0007669"/>
    <property type="project" value="InterPro"/>
</dbReference>
<evidence type="ECO:0000256" key="1">
    <source>
        <dbReference type="ARBA" id="ARBA00010617"/>
    </source>
</evidence>
<gene>
    <name evidence="2" type="ORF">Ssi02_07200</name>
</gene>